<name>A0A1I1YHG5_9BACT</name>
<dbReference type="Proteomes" id="UP000199400">
    <property type="component" value="Unassembled WGS sequence"/>
</dbReference>
<dbReference type="EMBL" id="FOMX01000010">
    <property type="protein sequence ID" value="SFE18986.1"/>
    <property type="molecule type" value="Genomic_DNA"/>
</dbReference>
<protein>
    <recommendedName>
        <fullName evidence="3">TIGR02270 family protein</fullName>
    </recommendedName>
</protein>
<evidence type="ECO:0000313" key="1">
    <source>
        <dbReference type="EMBL" id="SFE18986.1"/>
    </source>
</evidence>
<accession>A0A1I1YHG5</accession>
<evidence type="ECO:0000313" key="2">
    <source>
        <dbReference type="Proteomes" id="UP000199400"/>
    </source>
</evidence>
<keyword evidence="2" id="KW-1185">Reference proteome</keyword>
<proteinExistence type="predicted"/>
<dbReference type="AlphaFoldDB" id="A0A1I1YHG5"/>
<dbReference type="STRING" id="54.SAMN02745121_03309"/>
<organism evidence="1 2">
    <name type="scientific">Nannocystis exedens</name>
    <dbReference type="NCBI Taxonomy" id="54"/>
    <lineage>
        <taxon>Bacteria</taxon>
        <taxon>Pseudomonadati</taxon>
        <taxon>Myxococcota</taxon>
        <taxon>Polyangia</taxon>
        <taxon>Nannocystales</taxon>
        <taxon>Nannocystaceae</taxon>
        <taxon>Nannocystis</taxon>
    </lineage>
</organism>
<sequence length="401" mass="43711">MELSSGPERRLFAHIRGLVEAGPPAVDRLLRPALAPGGSQDSFEPVAYRTVAALALLSNPVPTALPVVLDALVNGTPEDSPAVFRALALWEGPEVDGLLSCAWEDDRCERWPQWLEMFLHRAIAPPQRLVEYCLHADVAWIRALGLRGSLSLPALGDCGRAFADRHCEDDDQALRDAAYRTGLALGSHRVRAACLQAAARGDPSAQTLVGLVGGSHEHAALVGWIEREGPTPGSLWALGFCGRRDAADVSLALIDALDDEDRQRSLAFEAFCAITGLSPRDEEGVAVPRPWPSEQDLAIDPELLLPQPDPPGLREWWRQARPRIDGTCRLLGGEPVTPARMRDVLLHGSSRRRHALAEALELHSGGSLRLATRSFSRRQREGLTTLAVVPFNFERSLLGER</sequence>
<reference evidence="2" key="1">
    <citation type="submission" date="2016-10" db="EMBL/GenBank/DDBJ databases">
        <authorList>
            <person name="Varghese N."/>
            <person name="Submissions S."/>
        </authorList>
    </citation>
    <scope>NUCLEOTIDE SEQUENCE [LARGE SCALE GENOMIC DNA]</scope>
    <source>
        <strain evidence="2">ATCC 25963</strain>
    </source>
</reference>
<evidence type="ECO:0008006" key="3">
    <source>
        <dbReference type="Google" id="ProtNLM"/>
    </source>
</evidence>
<gene>
    <name evidence="1" type="ORF">SAMN02745121_03309</name>
</gene>